<sequence>MDDPPSSAPAQKIFRIRREYNTWVANETMEDFSLRFTPRARRHWSEFRVANTALGAVSFLALEAIGAAMALNYGFANALWAILLVGAITFLTALPISYYAARYAVDMDLLTRGAGFGYLGSTITSLIYASFTFIFFALEAAIMASALQLYFTSWSITACYLLSSLVVIPLVTYGITFISRLQSWTQPLWLALLVLPFIAIAVKNPGVFAQLPGLSGFTSGESDFSWLMFGAAATMAFALVVQVGEQVDFLRFLPEKTARNRWRWWGAVLAAGPGWIVPGMLKMLGGMLLSYLVLQIQLPLDKALDPTQMYLAAFGLLFADPAWAVAITVVFVVISQIKINVTNAYAGSLAWSNFFARLTHSHPGRVVWLVFNVLIAILLLTLGVFRALEEVLGLYANIAIAWVGALVADLVINKPLGLSPQGIEFQRGHLYDINPVGVGATLLAGAVGVASYAGALGQAARAFSPLLALGTALVAAPLIAWGTGGRWYIARPRTPLWQPGESVSCSVCENRFESEDMSFCPAYGAAICSLCCTLESRCHDRCKSRSSASEQTHDLLRRLLPGVMARSINFRLTHYLVVLVSLVLLLSTVMGLVYYQDVVAAGLDDHARASMRTGFQKVYTLALLLLAVGAWWIVLGVESREVAQDESNHQNQLLLREIDAHKRTDAALQKAKEVAEAANLAKTRFVTGMSHEFRTPLNSILGYSQVLLRSAASEAVRGPVATIQRSGQHLSSLVDGMLDLARIEAGRMRIEPAAISLRDFLDDLVRMVEPQAHAKRLDFQLELPARALPAYVQADAKRLRQILLNLLSNAIKFTAEGRVVLRVSHRMEVARFEVEDTGLGIAPHDIERIFLPFERSSSGRIAHEPGTGLGLAITQLLADLMGGELSVTSTVNQGSCFKLRLYMRELTAIDQHQVENHRRVIGYRGERRRLLLVDDQPEQRQLMAAILIPLGFAAQEAASGPECLEAVASHPPDMVLLDVNMGEMDGWATCRALRQAGHAALPVVMVSANVFHAPEQLDGSGCNGFVTKPVAESELLGQLERLLQLEWIHEAPPAAVAQEAAAPLAHTLSNEATAELIWLARIGDLGSLKRGIARMAAADPATQRECDYLRQLVDRVDLESLLRWLQRE</sequence>
<dbReference type="PANTHER" id="PTHR43047:SF64">
    <property type="entry name" value="HISTIDINE KINASE CONTAINING CHEY-HOMOLOGOUS RECEIVER DOMAIN AND PAS DOMAIN-RELATED"/>
    <property type="match status" value="1"/>
</dbReference>
<dbReference type="SMART" id="SM00448">
    <property type="entry name" value="REC"/>
    <property type="match status" value="1"/>
</dbReference>
<dbReference type="PANTHER" id="PTHR43047">
    <property type="entry name" value="TWO-COMPONENT HISTIDINE PROTEIN KINASE"/>
    <property type="match status" value="1"/>
</dbReference>
<dbReference type="SUPFAM" id="SSF52172">
    <property type="entry name" value="CheY-like"/>
    <property type="match status" value="1"/>
</dbReference>
<dbReference type="InterPro" id="IPR011006">
    <property type="entry name" value="CheY-like_superfamily"/>
</dbReference>
<feature type="transmembrane region" description="Helical" evidence="7">
    <location>
        <begin position="433"/>
        <end position="454"/>
    </location>
</feature>
<dbReference type="GO" id="GO:0000155">
    <property type="term" value="F:phosphorelay sensor kinase activity"/>
    <property type="evidence" value="ECO:0007669"/>
    <property type="project" value="InterPro"/>
</dbReference>
<keyword evidence="4" id="KW-0808">Transferase</keyword>
<dbReference type="Gene3D" id="1.10.4160.10">
    <property type="entry name" value="Hydantoin permease"/>
    <property type="match status" value="1"/>
</dbReference>
<accession>A0A368Y9C2</accession>
<evidence type="ECO:0000259" key="8">
    <source>
        <dbReference type="PROSITE" id="PS50109"/>
    </source>
</evidence>
<evidence type="ECO:0000313" key="10">
    <source>
        <dbReference type="EMBL" id="RCW75936.1"/>
    </source>
</evidence>
<keyword evidence="7" id="KW-0472">Membrane</keyword>
<keyword evidence="7" id="KW-0812">Transmembrane</keyword>
<dbReference type="SMART" id="SM00388">
    <property type="entry name" value="HisKA"/>
    <property type="match status" value="1"/>
</dbReference>
<evidence type="ECO:0000256" key="2">
    <source>
        <dbReference type="ARBA" id="ARBA00012438"/>
    </source>
</evidence>
<feature type="transmembrane region" description="Helical" evidence="7">
    <location>
        <begin position="309"/>
        <end position="334"/>
    </location>
</feature>
<feature type="transmembrane region" description="Helical" evidence="7">
    <location>
        <begin position="574"/>
        <end position="595"/>
    </location>
</feature>
<keyword evidence="3 6" id="KW-0597">Phosphoprotein</keyword>
<feature type="transmembrane region" description="Helical" evidence="7">
    <location>
        <begin position="150"/>
        <end position="175"/>
    </location>
</feature>
<dbReference type="EMBL" id="QPJK01000001">
    <property type="protein sequence ID" value="RCW75936.1"/>
    <property type="molecule type" value="Genomic_DNA"/>
</dbReference>
<keyword evidence="7" id="KW-1133">Transmembrane helix</keyword>
<proteinExistence type="predicted"/>
<dbReference type="InterPro" id="IPR036890">
    <property type="entry name" value="HATPase_C_sf"/>
</dbReference>
<evidence type="ECO:0000256" key="5">
    <source>
        <dbReference type="ARBA" id="ARBA00022777"/>
    </source>
</evidence>
<feature type="transmembrane region" description="Helical" evidence="7">
    <location>
        <begin position="394"/>
        <end position="412"/>
    </location>
</feature>
<dbReference type="InterPro" id="IPR004358">
    <property type="entry name" value="Sig_transdc_His_kin-like_C"/>
</dbReference>
<feature type="transmembrane region" description="Helical" evidence="7">
    <location>
        <begin position="49"/>
        <end position="73"/>
    </location>
</feature>
<dbReference type="InterPro" id="IPR003594">
    <property type="entry name" value="HATPase_dom"/>
</dbReference>
<dbReference type="Proteomes" id="UP000252884">
    <property type="component" value="Unassembled WGS sequence"/>
</dbReference>
<evidence type="ECO:0000256" key="7">
    <source>
        <dbReference type="SAM" id="Phobius"/>
    </source>
</evidence>
<dbReference type="AlphaFoldDB" id="A0A368Y9C2"/>
<evidence type="ECO:0000256" key="1">
    <source>
        <dbReference type="ARBA" id="ARBA00000085"/>
    </source>
</evidence>
<evidence type="ECO:0000313" key="11">
    <source>
        <dbReference type="Proteomes" id="UP000252884"/>
    </source>
</evidence>
<dbReference type="SUPFAM" id="SSF55874">
    <property type="entry name" value="ATPase domain of HSP90 chaperone/DNA topoisomerase II/histidine kinase"/>
    <property type="match status" value="1"/>
</dbReference>
<evidence type="ECO:0000256" key="4">
    <source>
        <dbReference type="ARBA" id="ARBA00022679"/>
    </source>
</evidence>
<dbReference type="Gene3D" id="3.30.565.10">
    <property type="entry name" value="Histidine kinase-like ATPase, C-terminal domain"/>
    <property type="match status" value="1"/>
</dbReference>
<feature type="domain" description="Histidine kinase" evidence="8">
    <location>
        <begin position="688"/>
        <end position="905"/>
    </location>
</feature>
<comment type="catalytic activity">
    <reaction evidence="1">
        <text>ATP + protein L-histidine = ADP + protein N-phospho-L-histidine.</text>
        <dbReference type="EC" id="2.7.13.3"/>
    </reaction>
</comment>
<reference evidence="10 11" key="1">
    <citation type="submission" date="2018-07" db="EMBL/GenBank/DDBJ databases">
        <title>Genomic Encyclopedia of Type Strains, Phase IV (KMG-IV): sequencing the most valuable type-strain genomes for metagenomic binning, comparative biology and taxonomic classification.</title>
        <authorList>
            <person name="Goeker M."/>
        </authorList>
    </citation>
    <scope>NUCLEOTIDE SEQUENCE [LARGE SCALE GENOMIC DNA]</scope>
    <source>
        <strain evidence="10 11">DSM 21634</strain>
    </source>
</reference>
<dbReference type="PRINTS" id="PR00344">
    <property type="entry name" value="BCTRLSENSOR"/>
</dbReference>
<dbReference type="Gene3D" id="1.10.287.130">
    <property type="match status" value="1"/>
</dbReference>
<feature type="transmembrane region" description="Helical" evidence="7">
    <location>
        <begin position="79"/>
        <end position="101"/>
    </location>
</feature>
<protein>
    <recommendedName>
        <fullName evidence="2">histidine kinase</fullName>
        <ecNumber evidence="2">2.7.13.3</ecNumber>
    </recommendedName>
</protein>
<evidence type="ECO:0000256" key="3">
    <source>
        <dbReference type="ARBA" id="ARBA00022553"/>
    </source>
</evidence>
<keyword evidence="11" id="KW-1185">Reference proteome</keyword>
<organism evidence="10 11">
    <name type="scientific">Pseudorhodoferax soli</name>
    <dbReference type="NCBI Taxonomy" id="545864"/>
    <lineage>
        <taxon>Bacteria</taxon>
        <taxon>Pseudomonadati</taxon>
        <taxon>Pseudomonadota</taxon>
        <taxon>Betaproteobacteria</taxon>
        <taxon>Burkholderiales</taxon>
        <taxon>Comamonadaceae</taxon>
    </lineage>
</organism>
<dbReference type="SUPFAM" id="SSF47384">
    <property type="entry name" value="Homodimeric domain of signal transducing histidine kinase"/>
    <property type="match status" value="1"/>
</dbReference>
<feature type="transmembrane region" description="Helical" evidence="7">
    <location>
        <begin position="264"/>
        <end position="289"/>
    </location>
</feature>
<dbReference type="InterPro" id="IPR005467">
    <property type="entry name" value="His_kinase_dom"/>
</dbReference>
<dbReference type="RefSeq" id="WP_114465612.1">
    <property type="nucleotide sequence ID" value="NZ_QPJK01000001.1"/>
</dbReference>
<dbReference type="InterPro" id="IPR003661">
    <property type="entry name" value="HisK_dim/P_dom"/>
</dbReference>
<dbReference type="CDD" id="cd16922">
    <property type="entry name" value="HATPase_EvgS-ArcB-TorS-like"/>
    <property type="match status" value="1"/>
</dbReference>
<feature type="modified residue" description="4-aspartylphosphate" evidence="6">
    <location>
        <position position="978"/>
    </location>
</feature>
<feature type="transmembrane region" description="Helical" evidence="7">
    <location>
        <begin position="366"/>
        <end position="388"/>
    </location>
</feature>
<dbReference type="EC" id="2.7.13.3" evidence="2"/>
<dbReference type="SMART" id="SM00387">
    <property type="entry name" value="HATPase_c"/>
    <property type="match status" value="1"/>
</dbReference>
<feature type="transmembrane region" description="Helical" evidence="7">
    <location>
        <begin position="187"/>
        <end position="204"/>
    </location>
</feature>
<dbReference type="InterPro" id="IPR036097">
    <property type="entry name" value="HisK_dim/P_sf"/>
</dbReference>
<evidence type="ECO:0000259" key="9">
    <source>
        <dbReference type="PROSITE" id="PS50110"/>
    </source>
</evidence>
<dbReference type="Pfam" id="PF00072">
    <property type="entry name" value="Response_reg"/>
    <property type="match status" value="1"/>
</dbReference>
<gene>
    <name evidence="10" type="ORF">DES41_101539</name>
</gene>
<dbReference type="PROSITE" id="PS50109">
    <property type="entry name" value="HIS_KIN"/>
    <property type="match status" value="1"/>
</dbReference>
<dbReference type="PROSITE" id="PS50110">
    <property type="entry name" value="RESPONSE_REGULATORY"/>
    <property type="match status" value="1"/>
</dbReference>
<evidence type="ECO:0000256" key="6">
    <source>
        <dbReference type="PROSITE-ProRule" id="PRU00169"/>
    </source>
</evidence>
<dbReference type="OrthoDB" id="9810730at2"/>
<feature type="transmembrane region" description="Helical" evidence="7">
    <location>
        <begin position="466"/>
        <end position="489"/>
    </location>
</feature>
<dbReference type="InterPro" id="IPR001789">
    <property type="entry name" value="Sig_transdc_resp-reg_receiver"/>
</dbReference>
<name>A0A368Y9C2_9BURK</name>
<feature type="transmembrane region" description="Helical" evidence="7">
    <location>
        <begin position="618"/>
        <end position="637"/>
    </location>
</feature>
<dbReference type="Pfam" id="PF02518">
    <property type="entry name" value="HATPase_c"/>
    <property type="match status" value="1"/>
</dbReference>
<feature type="transmembrane region" description="Helical" evidence="7">
    <location>
        <begin position="224"/>
        <end position="243"/>
    </location>
</feature>
<dbReference type="Gene3D" id="3.40.50.2300">
    <property type="match status" value="1"/>
</dbReference>
<comment type="caution">
    <text evidence="10">The sequence shown here is derived from an EMBL/GenBank/DDBJ whole genome shotgun (WGS) entry which is preliminary data.</text>
</comment>
<feature type="domain" description="Response regulatory" evidence="9">
    <location>
        <begin position="929"/>
        <end position="1043"/>
    </location>
</feature>
<keyword evidence="5 10" id="KW-0418">Kinase</keyword>
<dbReference type="Pfam" id="PF00512">
    <property type="entry name" value="HisKA"/>
    <property type="match status" value="1"/>
</dbReference>
<feature type="transmembrane region" description="Helical" evidence="7">
    <location>
        <begin position="113"/>
        <end position="138"/>
    </location>
</feature>
<dbReference type="CDD" id="cd00082">
    <property type="entry name" value="HisKA"/>
    <property type="match status" value="1"/>
</dbReference>